<name>A0A9P3HBL5_9FUNG</name>
<dbReference type="InterPro" id="IPR002035">
    <property type="entry name" value="VWF_A"/>
</dbReference>
<dbReference type="SUPFAM" id="SSF53300">
    <property type="entry name" value="vWA-like"/>
    <property type="match status" value="1"/>
</dbReference>
<organism evidence="3 4">
    <name type="scientific">Entomortierella parvispora</name>
    <dbReference type="NCBI Taxonomy" id="205924"/>
    <lineage>
        <taxon>Eukaryota</taxon>
        <taxon>Fungi</taxon>
        <taxon>Fungi incertae sedis</taxon>
        <taxon>Mucoromycota</taxon>
        <taxon>Mortierellomycotina</taxon>
        <taxon>Mortierellomycetes</taxon>
        <taxon>Mortierellales</taxon>
        <taxon>Mortierellaceae</taxon>
        <taxon>Entomortierella</taxon>
    </lineage>
</organism>
<feature type="domain" description="VWFA" evidence="2">
    <location>
        <begin position="85"/>
        <end position="274"/>
    </location>
</feature>
<evidence type="ECO:0000313" key="3">
    <source>
        <dbReference type="EMBL" id="GJJ73413.1"/>
    </source>
</evidence>
<keyword evidence="4" id="KW-1185">Reference proteome</keyword>
<dbReference type="InterPro" id="IPR051266">
    <property type="entry name" value="CLCR"/>
</dbReference>
<dbReference type="OrthoDB" id="299997at2759"/>
<dbReference type="InterPro" id="IPR036465">
    <property type="entry name" value="vWFA_dom_sf"/>
</dbReference>
<evidence type="ECO:0000256" key="1">
    <source>
        <dbReference type="SAM" id="MobiDB-lite"/>
    </source>
</evidence>
<dbReference type="Pfam" id="PF00092">
    <property type="entry name" value="VWA"/>
    <property type="match status" value="1"/>
</dbReference>
<reference evidence="3" key="1">
    <citation type="submission" date="2021-11" db="EMBL/GenBank/DDBJ databases">
        <authorList>
            <person name="Herlambang A."/>
            <person name="Guo Y."/>
            <person name="Takashima Y."/>
            <person name="Nishizawa T."/>
        </authorList>
    </citation>
    <scope>NUCLEOTIDE SEQUENCE</scope>
    <source>
        <strain evidence="3">E1425</strain>
    </source>
</reference>
<dbReference type="PANTHER" id="PTHR10579">
    <property type="entry name" value="CALCIUM-ACTIVATED CHLORIDE CHANNEL REGULATOR"/>
    <property type="match status" value="1"/>
</dbReference>
<accession>A0A9P3HBL5</accession>
<evidence type="ECO:0000259" key="2">
    <source>
        <dbReference type="PROSITE" id="PS50234"/>
    </source>
</evidence>
<protein>
    <submittedName>
        <fullName evidence="3">Ca-activated chloride channel homolog</fullName>
    </submittedName>
</protein>
<proteinExistence type="predicted"/>
<dbReference type="Proteomes" id="UP000827284">
    <property type="component" value="Unassembled WGS sequence"/>
</dbReference>
<gene>
    <name evidence="3" type="ORF">EMPS_05771</name>
</gene>
<feature type="region of interest" description="Disordered" evidence="1">
    <location>
        <begin position="473"/>
        <end position="496"/>
    </location>
</feature>
<sequence>MFATNSTPSAVPPPQGLNRANDEVFQKLKANYLSEFNFKGIRVSATPLIPSVLRGQQTELPVLFQISVGQRSGADEKDLVRTPFNICLVLDTSGSMSGSRLDGCKTAINAIIGQLTPYDTLSLVTYSTTYETVFVDCNQSHSSHMLESVEKIKTTGSTNLHGGLELGVETLKRSISKDEAAQQKGMDKNKKATRKANRVFLFSDGLVNVGITSADAIMANVESWLKNTDIQISTFGIGDGYDEKLMTAIAKHANGDSFFIETVEDIEDLVAKGLRGVSNMVSPLATLTLRGLGDAVIKDIPGHDLTDTPGQVTVRNLRSNGLIQLVVNLDIRVPGLDEFSVHDMDDVVDSRNILGYSISLGEDEQTFVDLADCVGMKGTLAVNYTVDSSLVAKDKQHDDVVTYLTIKNASKIDKEVVEHLANNRTAEAIAAKKKVIAMFEGIESKDRRGFAQRLKGQAERLVQNLEASGNTRYAQQMCHQQQQEESDDDMGFGLFD</sequence>
<dbReference type="EMBL" id="BQFW01000008">
    <property type="protein sequence ID" value="GJJ73413.1"/>
    <property type="molecule type" value="Genomic_DNA"/>
</dbReference>
<dbReference type="PROSITE" id="PS50234">
    <property type="entry name" value="VWFA"/>
    <property type="match status" value="1"/>
</dbReference>
<dbReference type="Gene3D" id="3.40.50.410">
    <property type="entry name" value="von Willebrand factor, type A domain"/>
    <property type="match status" value="1"/>
</dbReference>
<dbReference type="PANTHER" id="PTHR10579:SF43">
    <property type="entry name" value="ZINC FINGER (C3HC4-TYPE RING FINGER) FAMILY PROTEIN"/>
    <property type="match status" value="1"/>
</dbReference>
<comment type="caution">
    <text evidence="3">The sequence shown here is derived from an EMBL/GenBank/DDBJ whole genome shotgun (WGS) entry which is preliminary data.</text>
</comment>
<dbReference type="AlphaFoldDB" id="A0A9P3HBL5"/>
<reference evidence="3" key="2">
    <citation type="journal article" date="2022" name="Microbiol. Resour. Announc.">
        <title>Whole-Genome Sequence of Entomortierella parvispora E1425, a Mucoromycotan Fungus Associated with Burkholderiaceae-Related Endosymbiotic Bacteria.</title>
        <authorList>
            <person name="Herlambang A."/>
            <person name="Guo Y."/>
            <person name="Takashima Y."/>
            <person name="Narisawa K."/>
            <person name="Ohta H."/>
            <person name="Nishizawa T."/>
        </authorList>
    </citation>
    <scope>NUCLEOTIDE SEQUENCE</scope>
    <source>
        <strain evidence="3">E1425</strain>
    </source>
</reference>
<evidence type="ECO:0000313" key="4">
    <source>
        <dbReference type="Proteomes" id="UP000827284"/>
    </source>
</evidence>
<dbReference type="SMART" id="SM00327">
    <property type="entry name" value="VWA"/>
    <property type="match status" value="1"/>
</dbReference>